<sequence>MSSPDYAPSLSRRPGFVFVRAALRVRQVYADALADVGLLPNHHAILSTLEELGPCHQKELASRVVVDQGDIVAYLDGLQNNGHVIRERDPNDRRRQIVTITDTGRGKLAEGDHALDRVEAQMFSAISAKDRDHLTRIAASLYTAAHSGSPEQ</sequence>
<dbReference type="PRINTS" id="PR00598">
    <property type="entry name" value="HTHMARR"/>
</dbReference>
<dbReference type="InterPro" id="IPR036388">
    <property type="entry name" value="WH-like_DNA-bd_sf"/>
</dbReference>
<dbReference type="PROSITE" id="PS50995">
    <property type="entry name" value="HTH_MARR_2"/>
    <property type="match status" value="1"/>
</dbReference>
<dbReference type="PANTHER" id="PTHR33164:SF95">
    <property type="entry name" value="TRANSCRIPTIONAL REGULATOR"/>
    <property type="match status" value="1"/>
</dbReference>
<dbReference type="SMART" id="SM00347">
    <property type="entry name" value="HTH_MARR"/>
    <property type="match status" value="1"/>
</dbReference>
<dbReference type="InterPro" id="IPR036390">
    <property type="entry name" value="WH_DNA-bd_sf"/>
</dbReference>
<comment type="caution">
    <text evidence="2">The sequence shown here is derived from an EMBL/GenBank/DDBJ whole genome shotgun (WGS) entry which is preliminary data.</text>
</comment>
<evidence type="ECO:0000259" key="1">
    <source>
        <dbReference type="PROSITE" id="PS50995"/>
    </source>
</evidence>
<protein>
    <submittedName>
        <fullName evidence="2">MarR family winged helix-turn-helix transcriptional regulator</fullName>
    </submittedName>
</protein>
<dbReference type="SUPFAM" id="SSF46785">
    <property type="entry name" value="Winged helix' DNA-binding domain"/>
    <property type="match status" value="1"/>
</dbReference>
<accession>A0ABW9FMK2</accession>
<dbReference type="InterPro" id="IPR039422">
    <property type="entry name" value="MarR/SlyA-like"/>
</dbReference>
<dbReference type="Gene3D" id="1.10.10.10">
    <property type="entry name" value="Winged helix-like DNA-binding domain superfamily/Winged helix DNA-binding domain"/>
    <property type="match status" value="1"/>
</dbReference>
<dbReference type="EMBL" id="JBDLNU010000001">
    <property type="protein sequence ID" value="MFM1726702.1"/>
    <property type="molecule type" value="Genomic_DNA"/>
</dbReference>
<reference evidence="2 3" key="1">
    <citation type="submission" date="2023-11" db="EMBL/GenBank/DDBJ databases">
        <authorList>
            <person name="Val-Calvo J."/>
            <person name="Scortti M."/>
            <person name="Vazquez-Boland J."/>
        </authorList>
    </citation>
    <scope>NUCLEOTIDE SEQUENCE [LARGE SCALE GENOMIC DNA]</scope>
    <source>
        <strain evidence="2 3">DSM 46662</strain>
    </source>
</reference>
<dbReference type="PANTHER" id="PTHR33164">
    <property type="entry name" value="TRANSCRIPTIONAL REGULATOR, MARR FAMILY"/>
    <property type="match status" value="1"/>
</dbReference>
<dbReference type="RefSeq" id="WP_348609923.1">
    <property type="nucleotide sequence ID" value="NZ_CP157276.1"/>
</dbReference>
<feature type="domain" description="HTH marR-type" evidence="1">
    <location>
        <begin position="1"/>
        <end position="143"/>
    </location>
</feature>
<dbReference type="Proteomes" id="UP001629744">
    <property type="component" value="Unassembled WGS sequence"/>
</dbReference>
<keyword evidence="3" id="KW-1185">Reference proteome</keyword>
<gene>
    <name evidence="2" type="ORF">ABEU19_000140</name>
</gene>
<evidence type="ECO:0000313" key="2">
    <source>
        <dbReference type="EMBL" id="MFM1726702.1"/>
    </source>
</evidence>
<dbReference type="InterPro" id="IPR000835">
    <property type="entry name" value="HTH_MarR-typ"/>
</dbReference>
<organism evidence="2 3">
    <name type="scientific">Prescottella soli</name>
    <dbReference type="NCBI Taxonomy" id="1543852"/>
    <lineage>
        <taxon>Bacteria</taxon>
        <taxon>Bacillati</taxon>
        <taxon>Actinomycetota</taxon>
        <taxon>Actinomycetes</taxon>
        <taxon>Mycobacteriales</taxon>
        <taxon>Nocardiaceae</taxon>
        <taxon>Prescottella</taxon>
    </lineage>
</organism>
<proteinExistence type="predicted"/>
<name>A0ABW9FMK2_9NOCA</name>
<evidence type="ECO:0000313" key="3">
    <source>
        <dbReference type="Proteomes" id="UP001629744"/>
    </source>
</evidence>
<dbReference type="Pfam" id="PF01047">
    <property type="entry name" value="MarR"/>
    <property type="match status" value="1"/>
</dbReference>